<dbReference type="Gene3D" id="1.20.1440.120">
    <property type="entry name" value="Recombination protein O, C-terminal domain"/>
    <property type="match status" value="1"/>
</dbReference>
<proteinExistence type="inferred from homology"/>
<keyword evidence="5" id="KW-0234">DNA repair</keyword>
<dbReference type="HAMAP" id="MF_00201">
    <property type="entry name" value="RecO"/>
    <property type="match status" value="1"/>
</dbReference>
<dbReference type="SUPFAM" id="SSF57863">
    <property type="entry name" value="ArfGap/RecO-like zinc finger"/>
    <property type="match status" value="1"/>
</dbReference>
<evidence type="ECO:0000256" key="5">
    <source>
        <dbReference type="ARBA" id="ARBA00023204"/>
    </source>
</evidence>
<dbReference type="SUPFAM" id="SSF50249">
    <property type="entry name" value="Nucleic acid-binding proteins"/>
    <property type="match status" value="1"/>
</dbReference>
<dbReference type="Gene3D" id="2.40.50.140">
    <property type="entry name" value="Nucleic acid-binding proteins"/>
    <property type="match status" value="1"/>
</dbReference>
<feature type="domain" description="DNA replication/recombination mediator RecO N-terminal" evidence="7">
    <location>
        <begin position="1"/>
        <end position="81"/>
    </location>
</feature>
<dbReference type="EMBL" id="UINC01000656">
    <property type="protein sequence ID" value="SUZ59017.1"/>
    <property type="molecule type" value="Genomic_DNA"/>
</dbReference>
<dbReference type="InterPro" id="IPR022572">
    <property type="entry name" value="DNA_rep/recomb_RecO_N"/>
</dbReference>
<dbReference type="PANTHER" id="PTHR33991:SF1">
    <property type="entry name" value="DNA REPAIR PROTEIN RECO"/>
    <property type="match status" value="1"/>
</dbReference>
<dbReference type="Pfam" id="PF02565">
    <property type="entry name" value="RecO_C"/>
    <property type="match status" value="1"/>
</dbReference>
<dbReference type="InterPro" id="IPR037278">
    <property type="entry name" value="ARFGAP/RecO"/>
</dbReference>
<dbReference type="InterPro" id="IPR042242">
    <property type="entry name" value="RecO_C"/>
</dbReference>
<evidence type="ECO:0000256" key="2">
    <source>
        <dbReference type="ARBA" id="ARBA00021310"/>
    </source>
</evidence>
<evidence type="ECO:0000256" key="1">
    <source>
        <dbReference type="ARBA" id="ARBA00007452"/>
    </source>
</evidence>
<dbReference type="GO" id="GO:0006302">
    <property type="term" value="P:double-strand break repair"/>
    <property type="evidence" value="ECO:0007669"/>
    <property type="project" value="TreeGrafter"/>
</dbReference>
<gene>
    <name evidence="8" type="ORF">METZ01_LOCUS11871</name>
</gene>
<evidence type="ECO:0000256" key="3">
    <source>
        <dbReference type="ARBA" id="ARBA00022763"/>
    </source>
</evidence>
<accession>A0A381NX52</accession>
<dbReference type="NCBIfam" id="TIGR00613">
    <property type="entry name" value="reco"/>
    <property type="match status" value="1"/>
</dbReference>
<dbReference type="PANTHER" id="PTHR33991">
    <property type="entry name" value="DNA REPAIR PROTEIN RECO"/>
    <property type="match status" value="1"/>
</dbReference>
<protein>
    <recommendedName>
        <fullName evidence="2">DNA repair protein RecO</fullName>
    </recommendedName>
    <alternativeName>
        <fullName evidence="6">Recombination protein O</fullName>
    </alternativeName>
</protein>
<name>A0A381NX52_9ZZZZ</name>
<dbReference type="InterPro" id="IPR003717">
    <property type="entry name" value="RecO"/>
</dbReference>
<evidence type="ECO:0000313" key="8">
    <source>
        <dbReference type="EMBL" id="SUZ59017.1"/>
    </source>
</evidence>
<evidence type="ECO:0000256" key="6">
    <source>
        <dbReference type="ARBA" id="ARBA00033409"/>
    </source>
</evidence>
<dbReference type="GO" id="GO:0006310">
    <property type="term" value="P:DNA recombination"/>
    <property type="evidence" value="ECO:0007669"/>
    <property type="project" value="UniProtKB-KW"/>
</dbReference>
<keyword evidence="4" id="KW-0233">DNA recombination</keyword>
<comment type="similarity">
    <text evidence="1">Belongs to the RecO family.</text>
</comment>
<dbReference type="InterPro" id="IPR012340">
    <property type="entry name" value="NA-bd_OB-fold"/>
</dbReference>
<dbReference type="GO" id="GO:0043590">
    <property type="term" value="C:bacterial nucleoid"/>
    <property type="evidence" value="ECO:0007669"/>
    <property type="project" value="TreeGrafter"/>
</dbReference>
<dbReference type="Pfam" id="PF11967">
    <property type="entry name" value="RecO_N"/>
    <property type="match status" value="1"/>
</dbReference>
<sequence length="263" mass="29991">MKVIETDGIVLKTMDFKEKDCILTFLTTKAGKKAGILHGGKSLRSGNAAKAELFVLNHFEFSEKPNMDLVRIRKCELQESFPLVRKNYSKFLHASYFSELLLQCEIPELDSHEYFDLLKNAMSLLSESQTDTEIKLNFEIRLLKLLGITPNLEICFQCGGELWQERSGRNPAPKFSVPYQLDASSGGVRCPRCCIPSSYSAALHPGSLAFLHVRQNAKQSDSVFRPTQNNLEELDHALFVYFRHFFGRNLKSHALLKENLWKN</sequence>
<keyword evidence="3" id="KW-0227">DNA damage</keyword>
<dbReference type="AlphaFoldDB" id="A0A381NX52"/>
<reference evidence="8" key="1">
    <citation type="submission" date="2018-05" db="EMBL/GenBank/DDBJ databases">
        <authorList>
            <person name="Lanie J.A."/>
            <person name="Ng W.-L."/>
            <person name="Kazmierczak K.M."/>
            <person name="Andrzejewski T.M."/>
            <person name="Davidsen T.M."/>
            <person name="Wayne K.J."/>
            <person name="Tettelin H."/>
            <person name="Glass J.I."/>
            <person name="Rusch D."/>
            <person name="Podicherti R."/>
            <person name="Tsui H.-C.T."/>
            <person name="Winkler M.E."/>
        </authorList>
    </citation>
    <scope>NUCLEOTIDE SEQUENCE</scope>
</reference>
<evidence type="ECO:0000259" key="7">
    <source>
        <dbReference type="Pfam" id="PF11967"/>
    </source>
</evidence>
<evidence type="ECO:0000256" key="4">
    <source>
        <dbReference type="ARBA" id="ARBA00023172"/>
    </source>
</evidence>
<organism evidence="8">
    <name type="scientific">marine metagenome</name>
    <dbReference type="NCBI Taxonomy" id="408172"/>
    <lineage>
        <taxon>unclassified sequences</taxon>
        <taxon>metagenomes</taxon>
        <taxon>ecological metagenomes</taxon>
    </lineage>
</organism>